<keyword evidence="2" id="KW-1185">Reference proteome</keyword>
<accession>A0A4R6U6P5</accession>
<dbReference type="Proteomes" id="UP000295375">
    <property type="component" value="Unassembled WGS sequence"/>
</dbReference>
<gene>
    <name evidence="1" type="ORF">EV696_1364</name>
</gene>
<name>A0A4R6U6P5_9GAMM</name>
<reference evidence="1 2" key="1">
    <citation type="submission" date="2019-03" db="EMBL/GenBank/DDBJ databases">
        <title>Genomic Encyclopedia of Type Strains, Phase IV (KMG-IV): sequencing the most valuable type-strain genomes for metagenomic binning, comparative biology and taxonomic classification.</title>
        <authorList>
            <person name="Goeker M."/>
        </authorList>
    </citation>
    <scope>NUCLEOTIDE SEQUENCE [LARGE SCALE GENOMIC DNA]</scope>
    <source>
        <strain evidence="1 2">DSM 103792</strain>
    </source>
</reference>
<protein>
    <submittedName>
        <fullName evidence="1">Uncharacterized protein</fullName>
    </submittedName>
</protein>
<dbReference type="EMBL" id="SNYM01000036">
    <property type="protein sequence ID" value="TDQ41961.1"/>
    <property type="molecule type" value="Genomic_DNA"/>
</dbReference>
<dbReference type="AlphaFoldDB" id="A0A4R6U6P5"/>
<sequence length="78" mass="8881">MKFWRSVNGGENYTVTLQGNLVRLTKDSGTPESFGGNDVHISRFLRSNKLQQHIKDVFGEAKFLEIHYAARAKVDENI</sequence>
<comment type="caution">
    <text evidence="1">The sequence shown here is derived from an EMBL/GenBank/DDBJ whole genome shotgun (WGS) entry which is preliminary data.</text>
</comment>
<evidence type="ECO:0000313" key="1">
    <source>
        <dbReference type="EMBL" id="TDQ41961.1"/>
    </source>
</evidence>
<organism evidence="1 2">
    <name type="scientific">Permianibacter aggregans</name>
    <dbReference type="NCBI Taxonomy" id="1510150"/>
    <lineage>
        <taxon>Bacteria</taxon>
        <taxon>Pseudomonadati</taxon>
        <taxon>Pseudomonadota</taxon>
        <taxon>Gammaproteobacteria</taxon>
        <taxon>Pseudomonadales</taxon>
        <taxon>Pseudomonadaceae</taxon>
        <taxon>Permianibacter</taxon>
    </lineage>
</organism>
<proteinExistence type="predicted"/>
<evidence type="ECO:0000313" key="2">
    <source>
        <dbReference type="Proteomes" id="UP000295375"/>
    </source>
</evidence>